<dbReference type="AlphaFoldDB" id="A0A8X7WBC6"/>
<evidence type="ECO:0000313" key="2">
    <source>
        <dbReference type="Proteomes" id="UP000886595"/>
    </source>
</evidence>
<dbReference type="PANTHER" id="PTHR31170:SF8">
    <property type="entry name" value="EXPRESSED PROTEIN-RELATED"/>
    <property type="match status" value="1"/>
</dbReference>
<reference evidence="1 2" key="1">
    <citation type="submission" date="2020-02" db="EMBL/GenBank/DDBJ databases">
        <authorList>
            <person name="Ma Q."/>
            <person name="Huang Y."/>
            <person name="Song X."/>
            <person name="Pei D."/>
        </authorList>
    </citation>
    <scope>NUCLEOTIDE SEQUENCE [LARGE SCALE GENOMIC DNA]</scope>
    <source>
        <strain evidence="1">Sxm20200214</strain>
        <tissue evidence="1">Leaf</tissue>
    </source>
</reference>
<accession>A0A8X7WBC6</accession>
<dbReference type="InterPro" id="IPR004158">
    <property type="entry name" value="DUF247_pln"/>
</dbReference>
<dbReference type="Pfam" id="PF03140">
    <property type="entry name" value="DUF247"/>
    <property type="match status" value="1"/>
</dbReference>
<dbReference type="EMBL" id="JAAMPC010000002">
    <property type="protein sequence ID" value="KAG2326237.1"/>
    <property type="molecule type" value="Genomic_DNA"/>
</dbReference>
<evidence type="ECO:0000313" key="1">
    <source>
        <dbReference type="EMBL" id="KAG2326237.1"/>
    </source>
</evidence>
<name>A0A8X7WBC6_BRACI</name>
<keyword evidence="2" id="KW-1185">Reference proteome</keyword>
<dbReference type="PANTHER" id="PTHR31170">
    <property type="entry name" value="BNAC04G53230D PROTEIN"/>
    <property type="match status" value="1"/>
</dbReference>
<dbReference type="OrthoDB" id="591587at2759"/>
<gene>
    <name evidence="1" type="ORF">Bca52824_008965</name>
</gene>
<organism evidence="1 2">
    <name type="scientific">Brassica carinata</name>
    <name type="common">Ethiopian mustard</name>
    <name type="synonym">Abyssinian cabbage</name>
    <dbReference type="NCBI Taxonomy" id="52824"/>
    <lineage>
        <taxon>Eukaryota</taxon>
        <taxon>Viridiplantae</taxon>
        <taxon>Streptophyta</taxon>
        <taxon>Embryophyta</taxon>
        <taxon>Tracheophyta</taxon>
        <taxon>Spermatophyta</taxon>
        <taxon>Magnoliopsida</taxon>
        <taxon>eudicotyledons</taxon>
        <taxon>Gunneridae</taxon>
        <taxon>Pentapetalae</taxon>
        <taxon>rosids</taxon>
        <taxon>malvids</taxon>
        <taxon>Brassicales</taxon>
        <taxon>Brassicaceae</taxon>
        <taxon>Brassiceae</taxon>
        <taxon>Brassica</taxon>
    </lineage>
</organism>
<dbReference type="Proteomes" id="UP000886595">
    <property type="component" value="Unassembled WGS sequence"/>
</dbReference>
<sequence length="407" mass="47211">MTAMDRPGSCSEVKFLWPYSVNHNYRCIYRVPCGLRSVNPEAYTPQMLLIGPLHHYKKAQAVELSKTDVSYMYYNKMEVHKTKYLENIALTYGDETVEEFRSIIKRDEQVIRACYAEPTDSINSDDFVEMMLHDSVFILVFFMHIGPRYIDKTGDFLFDEPCYQYLIFGDLILLENQLPYALLESLFEPFYTKFGGNTTFCDVILQGFEIQKGKIPREKKFLHFTDLRRLVLVQTLGLTEEEQTNAKLVRKESIARLRNAEMLNDAGVEFDSSEEEDSLVIKFERGILTMPCFRAEDDTERQCHYPYTAFVCNYIDFLDCLIETENDVDLLVNKGIIKNCLGRKGSIAEMVNRLSLEIVDEGCHYYDISESLSNHYENSFNRSVATLRRVYFKDLWTGTAHVGSCSC</sequence>
<comment type="caution">
    <text evidence="1">The sequence shown here is derived from an EMBL/GenBank/DDBJ whole genome shotgun (WGS) entry which is preliminary data.</text>
</comment>
<proteinExistence type="predicted"/>
<protein>
    <submittedName>
        <fullName evidence="1">Uncharacterized protein</fullName>
    </submittedName>
</protein>